<feature type="repeat" description="WD" evidence="3">
    <location>
        <begin position="1158"/>
        <end position="1203"/>
    </location>
</feature>
<dbReference type="PROSITE" id="PS00678">
    <property type="entry name" value="WD_REPEATS_1"/>
    <property type="match status" value="4"/>
</dbReference>
<accession>A0A7C3PCS0</accession>
<dbReference type="SUPFAM" id="SSF50978">
    <property type="entry name" value="WD40 repeat-like"/>
    <property type="match status" value="2"/>
</dbReference>
<feature type="repeat" description="WD" evidence="3">
    <location>
        <begin position="1071"/>
        <end position="1115"/>
    </location>
</feature>
<feature type="repeat" description="WD" evidence="3">
    <location>
        <begin position="1116"/>
        <end position="1157"/>
    </location>
</feature>
<protein>
    <submittedName>
        <fullName evidence="6">NACHT domain-containing protein</fullName>
    </submittedName>
</protein>
<dbReference type="EMBL" id="DSRU01000143">
    <property type="protein sequence ID" value="HFM98072.1"/>
    <property type="molecule type" value="Genomic_DNA"/>
</dbReference>
<feature type="repeat" description="WD" evidence="3">
    <location>
        <begin position="1204"/>
        <end position="1252"/>
    </location>
</feature>
<keyword evidence="2" id="KW-0677">Repeat</keyword>
<feature type="repeat" description="WD" evidence="3">
    <location>
        <begin position="771"/>
        <end position="803"/>
    </location>
</feature>
<reference evidence="6" key="1">
    <citation type="journal article" date="2020" name="mSystems">
        <title>Genome- and Community-Level Interaction Insights into Carbon Utilization and Element Cycling Functions of Hydrothermarchaeota in Hydrothermal Sediment.</title>
        <authorList>
            <person name="Zhou Z."/>
            <person name="Liu Y."/>
            <person name="Xu W."/>
            <person name="Pan J."/>
            <person name="Luo Z.H."/>
            <person name="Li M."/>
        </authorList>
    </citation>
    <scope>NUCLEOTIDE SEQUENCE [LARGE SCALE GENOMIC DNA]</scope>
    <source>
        <strain evidence="6">SpSt-418</strain>
    </source>
</reference>
<dbReference type="Pfam" id="PF00400">
    <property type="entry name" value="WD40"/>
    <property type="match status" value="12"/>
</dbReference>
<feature type="repeat" description="WD" evidence="3">
    <location>
        <begin position="1021"/>
        <end position="1070"/>
    </location>
</feature>
<dbReference type="InterPro" id="IPR036322">
    <property type="entry name" value="WD40_repeat_dom_sf"/>
</dbReference>
<feature type="repeat" description="WD" evidence="3">
    <location>
        <begin position="846"/>
        <end position="887"/>
    </location>
</feature>
<dbReference type="SUPFAM" id="SSF52540">
    <property type="entry name" value="P-loop containing nucleoside triphosphate hydrolases"/>
    <property type="match status" value="1"/>
</dbReference>
<dbReference type="PANTHER" id="PTHR19848">
    <property type="entry name" value="WD40 REPEAT PROTEIN"/>
    <property type="match status" value="1"/>
</dbReference>
<evidence type="ECO:0000256" key="1">
    <source>
        <dbReference type="ARBA" id="ARBA00022574"/>
    </source>
</evidence>
<dbReference type="SMART" id="SM00320">
    <property type="entry name" value="WD40"/>
    <property type="match status" value="12"/>
</dbReference>
<dbReference type="PROSITE" id="PS50231">
    <property type="entry name" value="RICIN_B_LECTIN"/>
    <property type="match status" value="1"/>
</dbReference>
<dbReference type="GO" id="GO:0006355">
    <property type="term" value="P:regulation of DNA-templated transcription"/>
    <property type="evidence" value="ECO:0007669"/>
    <property type="project" value="InterPro"/>
</dbReference>
<dbReference type="PANTHER" id="PTHR19848:SF8">
    <property type="entry name" value="F-BOX AND WD REPEAT DOMAIN CONTAINING 7"/>
    <property type="match status" value="1"/>
</dbReference>
<dbReference type="Pfam" id="PF05729">
    <property type="entry name" value="NACHT"/>
    <property type="match status" value="1"/>
</dbReference>
<evidence type="ECO:0000259" key="5">
    <source>
        <dbReference type="SMART" id="SM01043"/>
    </source>
</evidence>
<proteinExistence type="predicted"/>
<dbReference type="InterPro" id="IPR001680">
    <property type="entry name" value="WD40_rpt"/>
</dbReference>
<dbReference type="PROSITE" id="PS50294">
    <property type="entry name" value="WD_REPEATS_REGION"/>
    <property type="match status" value="8"/>
</dbReference>
<dbReference type="InterPro" id="IPR007111">
    <property type="entry name" value="NACHT_NTPase"/>
</dbReference>
<comment type="caution">
    <text evidence="6">The sequence shown here is derived from an EMBL/GenBank/DDBJ whole genome shotgun (WGS) entry which is preliminary data.</text>
</comment>
<dbReference type="SUPFAM" id="SSF141571">
    <property type="entry name" value="Pentapeptide repeat-like"/>
    <property type="match status" value="1"/>
</dbReference>
<feature type="repeat" description="WD" evidence="3">
    <location>
        <begin position="888"/>
        <end position="929"/>
    </location>
</feature>
<dbReference type="PRINTS" id="PR00320">
    <property type="entry name" value="GPROTEINBRPT"/>
</dbReference>
<keyword evidence="1 3" id="KW-0853">WD repeat</keyword>
<dbReference type="SUPFAM" id="SSF46894">
    <property type="entry name" value="C-terminal effector domain of the bipartite response regulators"/>
    <property type="match status" value="1"/>
</dbReference>
<dbReference type="InterPro" id="IPR011990">
    <property type="entry name" value="TPR-like_helical_dom_sf"/>
</dbReference>
<evidence type="ECO:0000256" key="4">
    <source>
        <dbReference type="SAM" id="MobiDB-lite"/>
    </source>
</evidence>
<feature type="domain" description="Bacterial transcriptional activator" evidence="5">
    <location>
        <begin position="102"/>
        <end position="242"/>
    </location>
</feature>
<dbReference type="GO" id="GO:0005829">
    <property type="term" value="C:cytosol"/>
    <property type="evidence" value="ECO:0007669"/>
    <property type="project" value="UniProtKB-ARBA"/>
</dbReference>
<feature type="repeat" description="WD" evidence="3">
    <location>
        <begin position="979"/>
        <end position="1020"/>
    </location>
</feature>
<dbReference type="SUPFAM" id="SSF48452">
    <property type="entry name" value="TPR-like"/>
    <property type="match status" value="1"/>
</dbReference>
<dbReference type="SMART" id="SM01043">
    <property type="entry name" value="BTAD"/>
    <property type="match status" value="1"/>
</dbReference>
<dbReference type="Pfam" id="PF03704">
    <property type="entry name" value="BTAD"/>
    <property type="match status" value="1"/>
</dbReference>
<dbReference type="Pfam" id="PF00805">
    <property type="entry name" value="Pentapeptide"/>
    <property type="match status" value="1"/>
</dbReference>
<name>A0A7C3PCS0_9CYAN</name>
<dbReference type="Gene3D" id="1.25.40.10">
    <property type="entry name" value="Tetratricopeptide repeat domain"/>
    <property type="match status" value="1"/>
</dbReference>
<feature type="region of interest" description="Disordered" evidence="4">
    <location>
        <begin position="250"/>
        <end position="269"/>
    </location>
</feature>
<dbReference type="InterPro" id="IPR020472">
    <property type="entry name" value="WD40_PAC1"/>
</dbReference>
<gene>
    <name evidence="6" type="ORF">ENR64_10020</name>
</gene>
<dbReference type="CDD" id="cd00200">
    <property type="entry name" value="WD40"/>
    <property type="match status" value="2"/>
</dbReference>
<dbReference type="InterPro" id="IPR019775">
    <property type="entry name" value="WD40_repeat_CS"/>
</dbReference>
<evidence type="ECO:0000256" key="3">
    <source>
        <dbReference type="PROSITE-ProRule" id="PRU00221"/>
    </source>
</evidence>
<dbReference type="InterPro" id="IPR005158">
    <property type="entry name" value="BTAD"/>
</dbReference>
<dbReference type="PRINTS" id="PR00364">
    <property type="entry name" value="DISEASERSIST"/>
</dbReference>
<dbReference type="GO" id="GO:0003677">
    <property type="term" value="F:DNA binding"/>
    <property type="evidence" value="ECO:0007669"/>
    <property type="project" value="InterPro"/>
</dbReference>
<feature type="repeat" description="WD" evidence="3">
    <location>
        <begin position="930"/>
        <end position="978"/>
    </location>
</feature>
<dbReference type="InterPro" id="IPR015943">
    <property type="entry name" value="WD40/YVTN_repeat-like_dom_sf"/>
</dbReference>
<dbReference type="InterPro" id="IPR001646">
    <property type="entry name" value="5peptide_repeat"/>
</dbReference>
<dbReference type="Gene3D" id="2.130.10.10">
    <property type="entry name" value="YVTN repeat-like/Quinoprotein amine dehydrogenase"/>
    <property type="match status" value="4"/>
</dbReference>
<dbReference type="InterPro" id="IPR016032">
    <property type="entry name" value="Sig_transdc_resp-reg_C-effctor"/>
</dbReference>
<sequence>MVKVLQIKLLGGFDLTYGSESITDVMSDRLQALIAYLVLNRHIAESRQHLAFLFWSDSSDSQARTNLRRAIHDLRRLLPDIEAFLVISSKTLQWRTDAPFSLDVAEFEQAIAAAKTADLPAARATLERAISLYQGKLLPNCYDEWIEPERERLHQACIQACSDLTQRLQDQQDYLAAIHSAQQLIRIDPVNELAYAQLMQAYALCGDRANALQAYHRCMTILRDELGIDPSVAIRDLYERLLNETDTSLMPRSNQARSPSFMAESETQSAELSEVAHATDAGFPIPASSPNATARPCIDWGEAPDVSLFYGRSEELTTLMQWVTGKTSTESISQGCRLITILGMGGIGKTALTVKLAQQLAGESPDEFDFIIWRSLRNPPTLETLLADIVAVLSHQQDTEPTLNRLLYWLRQTRCLLILDNLETLLQGEERFGSYRPGYEDYGELLRTVGETAHRSCLLITSREKPGQVSALEGMELPVRSLLLSGSLEASLALIRAKGLFGSQQHQQQLSQFYGHNPLALKIVATSIQELFDGDISTFLTHNTGIFSSIHRLLEQQCERCTPTEKTVMHWLAINREWTSIAELAADIVPKISRANLLEALESLRWRSLLEKQAGAYTQQPVVMEYTTDKLIEQVCDELSLEPGTEFAILKNFALLKAQSSDYIRETQVREIVQPILERLFNRYGSFANVEQQLNRALTHLRNKESQEPNYAGGNLFNLLSYHCRTLSQYDFSGLALWQADLRAVQLHQCNLTNADLSKAVFTETMSLPLAIAISPDGQLLATGDAKGEVRLWQLSDGRNLQTFQGHTDWVWSVAFAPDGRTLASSSSDRSIKLWNLETGQCRQTLIGHRCQVWSVAFHPTQPLLASGSEDCTIQLWDWQTGRGCQTLEGHTSWVRSIAFSPDGARLASGSDDGTIKLWEIATGQCQQTLQAHEEKVWSIAFQPVLNPTKAQSWLLASSGGDRVVRLWQLDTGACLRTLEGHSNWVRSIAFSPDGVLLASASEDRSIRLWHVATGECRQIFLGHSNWVRSVAFTTIGSTSEGTPDLLLASGSGDHTVKLWHIASGRCRRTLKGYINRIWSVAFTPDMADSPILASAHDDHTIKLWNWRTQQCEATLTGHTNTVCAIAFNPQGHLLASGSEDQTIRLWDAKTGRCLRTFEGHTSRVWSVAFSPVSPDQNQVLASGSEDQTVRLWDVSTGQCLHTLKGHTNWVCAVAFSPGLAHSSGIITLLASGGYDQTIKLWNPVTGECLQTLEGHQNWVWSVAFSPVIRDENGEASSLLASGSGDHKNPCKPWVGKTRTIKLNPN</sequence>
<evidence type="ECO:0000313" key="6">
    <source>
        <dbReference type="EMBL" id="HFM98072.1"/>
    </source>
</evidence>
<feature type="repeat" description="WD" evidence="3">
    <location>
        <begin position="804"/>
        <end position="845"/>
    </location>
</feature>
<evidence type="ECO:0000256" key="2">
    <source>
        <dbReference type="ARBA" id="ARBA00022737"/>
    </source>
</evidence>
<organism evidence="6">
    <name type="scientific">Oscillatoriales cyanobacterium SpSt-418</name>
    <dbReference type="NCBI Taxonomy" id="2282169"/>
    <lineage>
        <taxon>Bacteria</taxon>
        <taxon>Bacillati</taxon>
        <taxon>Cyanobacteriota</taxon>
        <taxon>Cyanophyceae</taxon>
        <taxon>Oscillatoriophycideae</taxon>
        <taxon>Oscillatoriales</taxon>
    </lineage>
</organism>
<dbReference type="Gene3D" id="1.10.10.10">
    <property type="entry name" value="Winged helix-like DNA-binding domain superfamily/Winged helix DNA-binding domain"/>
    <property type="match status" value="1"/>
</dbReference>
<dbReference type="CDD" id="cd15831">
    <property type="entry name" value="BTAD"/>
    <property type="match status" value="1"/>
</dbReference>
<dbReference type="InterPro" id="IPR027417">
    <property type="entry name" value="P-loop_NTPase"/>
</dbReference>
<dbReference type="InterPro" id="IPR036388">
    <property type="entry name" value="WH-like_DNA-bd_sf"/>
</dbReference>
<dbReference type="Gene3D" id="2.160.20.80">
    <property type="entry name" value="E3 ubiquitin-protein ligase SopA"/>
    <property type="match status" value="1"/>
</dbReference>
<dbReference type="Gene3D" id="3.40.50.300">
    <property type="entry name" value="P-loop containing nucleotide triphosphate hydrolases"/>
    <property type="match status" value="1"/>
</dbReference>
<dbReference type="PROSITE" id="PS50082">
    <property type="entry name" value="WD_REPEATS_2"/>
    <property type="match status" value="11"/>
</dbReference>